<evidence type="ECO:0000259" key="7">
    <source>
        <dbReference type="Pfam" id="PF00082"/>
    </source>
</evidence>
<dbReference type="InterPro" id="IPR045051">
    <property type="entry name" value="SBT"/>
</dbReference>
<keyword evidence="3" id="KW-0732">Signal</keyword>
<dbReference type="PROSITE" id="PS00138">
    <property type="entry name" value="SUBTILASE_SER"/>
    <property type="match status" value="1"/>
</dbReference>
<feature type="domain" description="Subtilisin-like protease fibronectin type-III" evidence="8">
    <location>
        <begin position="339"/>
        <end position="432"/>
    </location>
</feature>
<protein>
    <submittedName>
        <fullName evidence="10">Subtilisin-like protease SBT5.3</fullName>
    </submittedName>
</protein>
<keyword evidence="9" id="KW-1185">Reference proteome</keyword>
<name>A0A1U7YYG2_NICSY</name>
<dbReference type="STRING" id="4096.A0A1U7YYG2"/>
<reference evidence="10" key="2">
    <citation type="submission" date="2025-08" db="UniProtKB">
        <authorList>
            <consortium name="RefSeq"/>
        </authorList>
    </citation>
    <scope>IDENTIFICATION</scope>
    <source>
        <tissue evidence="10">Leaf</tissue>
    </source>
</reference>
<dbReference type="GO" id="GO:0006508">
    <property type="term" value="P:proteolysis"/>
    <property type="evidence" value="ECO:0007669"/>
    <property type="project" value="UniProtKB-KW"/>
</dbReference>
<dbReference type="Gene3D" id="3.40.50.200">
    <property type="entry name" value="Peptidase S8/S53 domain"/>
    <property type="match status" value="1"/>
</dbReference>
<keyword evidence="2" id="KW-0645">Protease</keyword>
<dbReference type="SUPFAM" id="SSF52743">
    <property type="entry name" value="Subtilisin-like"/>
    <property type="match status" value="1"/>
</dbReference>
<reference evidence="9" key="1">
    <citation type="journal article" date="2013" name="Genome Biol.">
        <title>Reference genomes and transcriptomes of Nicotiana sylvestris and Nicotiana tomentosiformis.</title>
        <authorList>
            <person name="Sierro N."/>
            <person name="Battey J.N."/>
            <person name="Ouadi S."/>
            <person name="Bovet L."/>
            <person name="Goepfert S."/>
            <person name="Bakaher N."/>
            <person name="Peitsch M.C."/>
            <person name="Ivanov N.V."/>
        </authorList>
    </citation>
    <scope>NUCLEOTIDE SEQUENCE [LARGE SCALE GENOMIC DNA]</scope>
</reference>
<proteinExistence type="inferred from homology"/>
<keyword evidence="5" id="KW-0720">Serine protease</keyword>
<dbReference type="eggNOG" id="ENOG502QSVR">
    <property type="taxonomic scope" value="Eukaryota"/>
</dbReference>
<dbReference type="Gene3D" id="2.60.40.2310">
    <property type="match status" value="1"/>
</dbReference>
<dbReference type="PROSITE" id="PS51892">
    <property type="entry name" value="SUBTILASE"/>
    <property type="match status" value="1"/>
</dbReference>
<evidence type="ECO:0000256" key="4">
    <source>
        <dbReference type="ARBA" id="ARBA00022801"/>
    </source>
</evidence>
<dbReference type="PANTHER" id="PTHR10795">
    <property type="entry name" value="PROPROTEIN CONVERTASE SUBTILISIN/KEXIN"/>
    <property type="match status" value="1"/>
</dbReference>
<evidence type="ECO:0000256" key="3">
    <source>
        <dbReference type="ARBA" id="ARBA00022729"/>
    </source>
</evidence>
<comment type="similarity">
    <text evidence="1 6">Belongs to the peptidase S8 family.</text>
</comment>
<dbReference type="Pfam" id="PF17766">
    <property type="entry name" value="fn3_6"/>
    <property type="match status" value="1"/>
</dbReference>
<dbReference type="InterPro" id="IPR000209">
    <property type="entry name" value="Peptidase_S8/S53_dom"/>
</dbReference>
<dbReference type="GO" id="GO:0004252">
    <property type="term" value="F:serine-type endopeptidase activity"/>
    <property type="evidence" value="ECO:0007669"/>
    <property type="project" value="InterPro"/>
</dbReference>
<dbReference type="InterPro" id="IPR041469">
    <property type="entry name" value="Subtilisin-like_FN3"/>
</dbReference>
<evidence type="ECO:0000256" key="6">
    <source>
        <dbReference type="PROSITE-ProRule" id="PRU01240"/>
    </source>
</evidence>
<dbReference type="InterPro" id="IPR036852">
    <property type="entry name" value="Peptidase_S8/S53_dom_sf"/>
</dbReference>
<organism evidence="9 10">
    <name type="scientific">Nicotiana sylvestris</name>
    <name type="common">Wood tobacco</name>
    <name type="synonym">South American tobacco</name>
    <dbReference type="NCBI Taxonomy" id="4096"/>
    <lineage>
        <taxon>Eukaryota</taxon>
        <taxon>Viridiplantae</taxon>
        <taxon>Streptophyta</taxon>
        <taxon>Embryophyta</taxon>
        <taxon>Tracheophyta</taxon>
        <taxon>Spermatophyta</taxon>
        <taxon>Magnoliopsida</taxon>
        <taxon>eudicotyledons</taxon>
        <taxon>Gunneridae</taxon>
        <taxon>Pentapetalae</taxon>
        <taxon>asterids</taxon>
        <taxon>lamiids</taxon>
        <taxon>Solanales</taxon>
        <taxon>Solanaceae</taxon>
        <taxon>Nicotianoideae</taxon>
        <taxon>Nicotianeae</taxon>
        <taxon>Nicotiana</taxon>
    </lineage>
</organism>
<feature type="domain" description="Peptidase S8/S53" evidence="7">
    <location>
        <begin position="157"/>
        <end position="265"/>
    </location>
</feature>
<dbReference type="CDD" id="cd02120">
    <property type="entry name" value="PA_subtilisin_like"/>
    <property type="match status" value="1"/>
</dbReference>
<evidence type="ECO:0000259" key="8">
    <source>
        <dbReference type="Pfam" id="PF17766"/>
    </source>
</evidence>
<dbReference type="RefSeq" id="XP_009804189.1">
    <property type="nucleotide sequence ID" value="XM_009805887.1"/>
</dbReference>
<dbReference type="InterPro" id="IPR023828">
    <property type="entry name" value="Peptidase_S8_Ser-AS"/>
</dbReference>
<evidence type="ECO:0000313" key="9">
    <source>
        <dbReference type="Proteomes" id="UP000189701"/>
    </source>
</evidence>
<dbReference type="Pfam" id="PF00082">
    <property type="entry name" value="Peptidase_S8"/>
    <property type="match status" value="1"/>
</dbReference>
<accession>A0A1U7YYG2</accession>
<keyword evidence="4" id="KW-0378">Hydrolase</keyword>
<comment type="caution">
    <text evidence="6">Lacks conserved residue(s) required for the propagation of feature annotation.</text>
</comment>
<evidence type="ECO:0000313" key="10">
    <source>
        <dbReference type="RefSeq" id="XP_009804189.1"/>
    </source>
</evidence>
<gene>
    <name evidence="10" type="primary">LOC104249456</name>
</gene>
<evidence type="ECO:0000256" key="5">
    <source>
        <dbReference type="ARBA" id="ARBA00022825"/>
    </source>
</evidence>
<dbReference type="AlphaFoldDB" id="A0A1U7YYG2"/>
<evidence type="ECO:0000256" key="1">
    <source>
        <dbReference type="ARBA" id="ARBA00011073"/>
    </source>
</evidence>
<evidence type="ECO:0000256" key="2">
    <source>
        <dbReference type="ARBA" id="ARBA00022670"/>
    </source>
</evidence>
<dbReference type="Proteomes" id="UP000189701">
    <property type="component" value="Unplaced"/>
</dbReference>
<sequence length="443" mass="47241">MLLSQNLLFLYTAGTDGMYTLVSAIHALNDTAAKDMYVSECQDASKFNQTLVQGNLLLCSYSIRFVLGLSTIKQASETAENLSAAGVVFSMDPFVISFQLNPVPMRLPGIIIPSQDDSKILLQYYNSSLEEDETTKKIVKFGAVARISGGIKANFSLSAPKVMYYSARGPDPEDSSVDDADILKPNLVAPGNSVWAAWSSHGAESIEFQGESFAMMSGTSMAAPHIAGLAALIKQRFPTFSPAAIGSALSTTASLRNKYGGPILAQRAYANPDSNQSPATPFDMGSGFVNATAALDPGLILDTSYNDYMAFLCGINGSAPVLLNYTGESCGVSTMNGIDLNMPSITISKLNQSRKVQRAMTNIAGNETYIVGWSAPYGVSVKVIPKRFFVASGQQQVLNVFFNATMNNSTASFGRIGLVGNQGHVVNIPLSVIVKISYHSTNS</sequence>